<dbReference type="EMBL" id="GIIL01007830">
    <property type="protein sequence ID" value="NOV51556.1"/>
    <property type="molecule type" value="Transcribed_RNA"/>
</dbReference>
<evidence type="ECO:0000313" key="2">
    <source>
        <dbReference type="EMBL" id="NOV51556.1"/>
    </source>
</evidence>
<evidence type="ECO:0000256" key="1">
    <source>
        <dbReference type="SAM" id="Phobius"/>
    </source>
</evidence>
<keyword evidence="1" id="KW-0472">Membrane</keyword>
<keyword evidence="1" id="KW-0812">Transmembrane</keyword>
<feature type="transmembrane region" description="Helical" evidence="1">
    <location>
        <begin position="6"/>
        <end position="27"/>
    </location>
</feature>
<name>A0A6M2DZ09_XENCH</name>
<sequence>MEGAVVLLVYALALFFSNLRIWLANLVRRISPFVSKFLRRIFCNLSGPGNLVFLKVLIIICQYIGFLFPIYYNPVGGFQ</sequence>
<accession>A0A6M2DZ09</accession>
<dbReference type="AlphaFoldDB" id="A0A6M2DZ09"/>
<proteinExistence type="predicted"/>
<feature type="transmembrane region" description="Helical" evidence="1">
    <location>
        <begin position="48"/>
        <end position="72"/>
    </location>
</feature>
<organism evidence="2">
    <name type="scientific">Xenopsylla cheopis</name>
    <name type="common">Oriental rat flea</name>
    <name type="synonym">Pulex cheopis</name>
    <dbReference type="NCBI Taxonomy" id="163159"/>
    <lineage>
        <taxon>Eukaryota</taxon>
        <taxon>Metazoa</taxon>
        <taxon>Ecdysozoa</taxon>
        <taxon>Arthropoda</taxon>
        <taxon>Hexapoda</taxon>
        <taxon>Insecta</taxon>
        <taxon>Pterygota</taxon>
        <taxon>Neoptera</taxon>
        <taxon>Endopterygota</taxon>
        <taxon>Siphonaptera</taxon>
        <taxon>Pulicidae</taxon>
        <taxon>Xenopsyllinae</taxon>
        <taxon>Xenopsylla</taxon>
    </lineage>
</organism>
<reference evidence="2" key="1">
    <citation type="submission" date="2020-03" db="EMBL/GenBank/DDBJ databases">
        <title>Transcriptomic Profiling of the Digestive Tract of the Rat Flea, Xenopsylla cheopis, Following Blood Feeding and Infection with Yersinia pestis.</title>
        <authorList>
            <person name="Bland D.M."/>
            <person name="Martens C.A."/>
            <person name="Virtaneva K."/>
            <person name="Kanakabandi K."/>
            <person name="Long D."/>
            <person name="Rosenke R."/>
            <person name="Saturday G.A."/>
            <person name="Hoyt F.H."/>
            <person name="Bruno D.P."/>
            <person name="Ribeiro J.M.C."/>
            <person name="Hinnebusch J."/>
        </authorList>
    </citation>
    <scope>NUCLEOTIDE SEQUENCE</scope>
</reference>
<protein>
    <submittedName>
        <fullName evidence="2">Putative product</fullName>
    </submittedName>
</protein>
<keyword evidence="1" id="KW-1133">Transmembrane helix</keyword>